<keyword evidence="2" id="KW-0805">Transcription regulation</keyword>
<feature type="domain" description="RNA polymerase sigma factor 70 region 4 type 2" evidence="6">
    <location>
        <begin position="119"/>
        <end position="168"/>
    </location>
</feature>
<evidence type="ECO:0000313" key="7">
    <source>
        <dbReference type="EMBL" id="PZP47350.1"/>
    </source>
</evidence>
<dbReference type="InterPro" id="IPR013325">
    <property type="entry name" value="RNA_pol_sigma_r2"/>
</dbReference>
<evidence type="ECO:0000256" key="4">
    <source>
        <dbReference type="ARBA" id="ARBA00023163"/>
    </source>
</evidence>
<feature type="domain" description="RNA polymerase sigma-70 region 2" evidence="5">
    <location>
        <begin position="24"/>
        <end position="90"/>
    </location>
</feature>
<organism evidence="7 8">
    <name type="scientific">Pseudopedobacter saltans</name>
    <dbReference type="NCBI Taxonomy" id="151895"/>
    <lineage>
        <taxon>Bacteria</taxon>
        <taxon>Pseudomonadati</taxon>
        <taxon>Bacteroidota</taxon>
        <taxon>Sphingobacteriia</taxon>
        <taxon>Sphingobacteriales</taxon>
        <taxon>Sphingobacteriaceae</taxon>
        <taxon>Pseudopedobacter</taxon>
    </lineage>
</organism>
<dbReference type="InterPro" id="IPR014284">
    <property type="entry name" value="RNA_pol_sigma-70_dom"/>
</dbReference>
<evidence type="ECO:0008006" key="9">
    <source>
        <dbReference type="Google" id="ProtNLM"/>
    </source>
</evidence>
<dbReference type="SUPFAM" id="SSF88946">
    <property type="entry name" value="Sigma2 domain of RNA polymerase sigma factors"/>
    <property type="match status" value="1"/>
</dbReference>
<gene>
    <name evidence="7" type="ORF">DI598_11120</name>
</gene>
<evidence type="ECO:0000259" key="6">
    <source>
        <dbReference type="Pfam" id="PF08281"/>
    </source>
</evidence>
<sequence length="177" mass="19980">MELLNINNLKLAIASGNLDAFTQLFRQYYAKLVRFSIAITDQHEIAEEVASEVFVQLWNKRSQLASVSNLEAYMYQSIKNRSLNEIKSLKKNISIDKIEDPASTESSDSKIVTDEVSSSIRKVIQSLPSQCRTCYLLVKEEGMTYKQVGEILGISHRTVNAHLVIAIKQITEALKNN</sequence>
<dbReference type="PANTHER" id="PTHR43133:SF46">
    <property type="entry name" value="RNA POLYMERASE SIGMA-70 FACTOR ECF SUBFAMILY"/>
    <property type="match status" value="1"/>
</dbReference>
<dbReference type="NCBIfam" id="TIGR02937">
    <property type="entry name" value="sigma70-ECF"/>
    <property type="match status" value="1"/>
</dbReference>
<dbReference type="Gene3D" id="1.10.10.10">
    <property type="entry name" value="Winged helix-like DNA-binding domain superfamily/Winged helix DNA-binding domain"/>
    <property type="match status" value="1"/>
</dbReference>
<dbReference type="SUPFAM" id="SSF88659">
    <property type="entry name" value="Sigma3 and sigma4 domains of RNA polymerase sigma factors"/>
    <property type="match status" value="1"/>
</dbReference>
<dbReference type="Pfam" id="PF08281">
    <property type="entry name" value="Sigma70_r4_2"/>
    <property type="match status" value="1"/>
</dbReference>
<dbReference type="NCBIfam" id="TIGR02985">
    <property type="entry name" value="Sig70_bacteroi1"/>
    <property type="match status" value="1"/>
</dbReference>
<keyword evidence="4" id="KW-0804">Transcription</keyword>
<protein>
    <recommendedName>
        <fullName evidence="9">RNA polymerase sigma-70 factor</fullName>
    </recommendedName>
</protein>
<keyword evidence="3" id="KW-0731">Sigma factor</keyword>
<dbReference type="GO" id="GO:0003677">
    <property type="term" value="F:DNA binding"/>
    <property type="evidence" value="ECO:0007669"/>
    <property type="project" value="InterPro"/>
</dbReference>
<dbReference type="InterPro" id="IPR013249">
    <property type="entry name" value="RNA_pol_sigma70_r4_t2"/>
</dbReference>
<dbReference type="InterPro" id="IPR013324">
    <property type="entry name" value="RNA_pol_sigma_r3/r4-like"/>
</dbReference>
<name>A0A2W5F175_9SPHI</name>
<proteinExistence type="inferred from homology"/>
<dbReference type="InterPro" id="IPR036388">
    <property type="entry name" value="WH-like_DNA-bd_sf"/>
</dbReference>
<dbReference type="Pfam" id="PF04542">
    <property type="entry name" value="Sigma70_r2"/>
    <property type="match status" value="1"/>
</dbReference>
<dbReference type="PANTHER" id="PTHR43133">
    <property type="entry name" value="RNA POLYMERASE ECF-TYPE SIGMA FACTO"/>
    <property type="match status" value="1"/>
</dbReference>
<accession>A0A2W5F175</accession>
<reference evidence="7 8" key="1">
    <citation type="submission" date="2017-11" db="EMBL/GenBank/DDBJ databases">
        <title>Infants hospitalized years apart are colonized by the same room-sourced microbial strains.</title>
        <authorList>
            <person name="Brooks B."/>
            <person name="Olm M.R."/>
            <person name="Firek B.A."/>
            <person name="Baker R."/>
            <person name="Thomas B.C."/>
            <person name="Morowitz M.J."/>
            <person name="Banfield J.F."/>
        </authorList>
    </citation>
    <scope>NUCLEOTIDE SEQUENCE [LARGE SCALE GENOMIC DNA]</scope>
    <source>
        <strain evidence="7">S2_009_000_R2_76</strain>
    </source>
</reference>
<dbReference type="Proteomes" id="UP000249645">
    <property type="component" value="Unassembled WGS sequence"/>
</dbReference>
<evidence type="ECO:0000256" key="1">
    <source>
        <dbReference type="ARBA" id="ARBA00010641"/>
    </source>
</evidence>
<dbReference type="InterPro" id="IPR007627">
    <property type="entry name" value="RNA_pol_sigma70_r2"/>
</dbReference>
<comment type="similarity">
    <text evidence="1">Belongs to the sigma-70 factor family. ECF subfamily.</text>
</comment>
<dbReference type="GO" id="GO:0006352">
    <property type="term" value="P:DNA-templated transcription initiation"/>
    <property type="evidence" value="ECO:0007669"/>
    <property type="project" value="InterPro"/>
</dbReference>
<evidence type="ECO:0000259" key="5">
    <source>
        <dbReference type="Pfam" id="PF04542"/>
    </source>
</evidence>
<dbReference type="InterPro" id="IPR039425">
    <property type="entry name" value="RNA_pol_sigma-70-like"/>
</dbReference>
<evidence type="ECO:0000313" key="8">
    <source>
        <dbReference type="Proteomes" id="UP000249645"/>
    </source>
</evidence>
<dbReference type="AlphaFoldDB" id="A0A2W5F175"/>
<evidence type="ECO:0000256" key="3">
    <source>
        <dbReference type="ARBA" id="ARBA00023082"/>
    </source>
</evidence>
<dbReference type="GO" id="GO:0016987">
    <property type="term" value="F:sigma factor activity"/>
    <property type="evidence" value="ECO:0007669"/>
    <property type="project" value="UniProtKB-KW"/>
</dbReference>
<evidence type="ECO:0000256" key="2">
    <source>
        <dbReference type="ARBA" id="ARBA00023015"/>
    </source>
</evidence>
<dbReference type="Gene3D" id="1.10.1740.10">
    <property type="match status" value="1"/>
</dbReference>
<comment type="caution">
    <text evidence="7">The sequence shown here is derived from an EMBL/GenBank/DDBJ whole genome shotgun (WGS) entry which is preliminary data.</text>
</comment>
<dbReference type="EMBL" id="QFOI01000196">
    <property type="protein sequence ID" value="PZP47350.1"/>
    <property type="molecule type" value="Genomic_DNA"/>
</dbReference>
<dbReference type="InterPro" id="IPR014327">
    <property type="entry name" value="RNA_pol_sigma70_bacteroid"/>
</dbReference>